<feature type="region of interest" description="Disordered" evidence="1">
    <location>
        <begin position="526"/>
        <end position="548"/>
    </location>
</feature>
<evidence type="ECO:0000259" key="2">
    <source>
        <dbReference type="Pfam" id="PF07393"/>
    </source>
</evidence>
<evidence type="ECO:0000313" key="3">
    <source>
        <dbReference type="EMBL" id="BEI94649.1"/>
    </source>
</evidence>
<evidence type="ECO:0000313" key="4">
    <source>
        <dbReference type="Proteomes" id="UP001233271"/>
    </source>
</evidence>
<dbReference type="GO" id="GO:0006893">
    <property type="term" value="P:Golgi to plasma membrane transport"/>
    <property type="evidence" value="ECO:0007669"/>
    <property type="project" value="TreeGrafter"/>
</dbReference>
<feature type="compositionally biased region" description="Polar residues" evidence="1">
    <location>
        <begin position="537"/>
        <end position="548"/>
    </location>
</feature>
<dbReference type="PANTHER" id="PTHR12100">
    <property type="entry name" value="SEC10"/>
    <property type="match status" value="1"/>
</dbReference>
<name>A0AA48QYG4_9TREE</name>
<feature type="region of interest" description="Disordered" evidence="1">
    <location>
        <begin position="660"/>
        <end position="686"/>
    </location>
</feature>
<dbReference type="InterPro" id="IPR036047">
    <property type="entry name" value="F-box-like_dom_sf"/>
</dbReference>
<dbReference type="GO" id="GO:0006887">
    <property type="term" value="P:exocytosis"/>
    <property type="evidence" value="ECO:0007669"/>
    <property type="project" value="TreeGrafter"/>
</dbReference>
<protein>
    <recommendedName>
        <fullName evidence="2">Exocyst complex component Sec10-like alpha-helical bundle domain-containing protein</fullName>
    </recommendedName>
</protein>
<accession>A0AA48QYG4</accession>
<dbReference type="EMBL" id="AP028219">
    <property type="protein sequence ID" value="BEI94649.1"/>
    <property type="molecule type" value="Genomic_DNA"/>
</dbReference>
<dbReference type="PANTHER" id="PTHR12100:SF1">
    <property type="entry name" value="RECYCLIN-1"/>
    <property type="match status" value="1"/>
</dbReference>
<reference evidence="3" key="1">
    <citation type="journal article" date="2023" name="BMC Genomics">
        <title>Chromosome-level genome assemblies of Cutaneotrichosporon spp. (Trichosporonales, Basidiomycota) reveal imbalanced evolution between nucleotide sequences and chromosome synteny.</title>
        <authorList>
            <person name="Kobayashi Y."/>
            <person name="Kayamori A."/>
            <person name="Aoki K."/>
            <person name="Shiwa Y."/>
            <person name="Matsutani M."/>
            <person name="Fujita N."/>
            <person name="Sugita T."/>
            <person name="Iwasaki W."/>
            <person name="Tanaka N."/>
            <person name="Takashima M."/>
        </authorList>
    </citation>
    <scope>NUCLEOTIDE SEQUENCE</scope>
    <source>
        <strain evidence="3">HIS019</strain>
    </source>
</reference>
<keyword evidence="4" id="KW-1185">Reference proteome</keyword>
<dbReference type="GeneID" id="85498519"/>
<dbReference type="KEGG" id="ccac:CcaHIS019_0702300"/>
<dbReference type="RefSeq" id="XP_060459914.1">
    <property type="nucleotide sequence ID" value="XM_060603640.1"/>
</dbReference>
<feature type="compositionally biased region" description="Polar residues" evidence="1">
    <location>
        <begin position="118"/>
        <end position="137"/>
    </location>
</feature>
<organism evidence="3 4">
    <name type="scientific">Cutaneotrichosporon cavernicola</name>
    <dbReference type="NCBI Taxonomy" id="279322"/>
    <lineage>
        <taxon>Eukaryota</taxon>
        <taxon>Fungi</taxon>
        <taxon>Dikarya</taxon>
        <taxon>Basidiomycota</taxon>
        <taxon>Agaricomycotina</taxon>
        <taxon>Tremellomycetes</taxon>
        <taxon>Trichosporonales</taxon>
        <taxon>Trichosporonaceae</taxon>
        <taxon>Cutaneotrichosporon</taxon>
    </lineage>
</organism>
<gene>
    <name evidence="3" type="primary">RCY1</name>
    <name evidence="3" type="ORF">CcaverHIS019_0702300</name>
</gene>
<dbReference type="SUPFAM" id="SSF81383">
    <property type="entry name" value="F-box domain"/>
    <property type="match status" value="1"/>
</dbReference>
<feature type="region of interest" description="Disordered" evidence="1">
    <location>
        <begin position="1"/>
        <end position="20"/>
    </location>
</feature>
<dbReference type="Proteomes" id="UP001233271">
    <property type="component" value="Chromosome 7b"/>
</dbReference>
<feature type="domain" description="Exocyst complex component Sec10-like alpha-helical bundle" evidence="2">
    <location>
        <begin position="389"/>
        <end position="1006"/>
    </location>
</feature>
<dbReference type="InterPro" id="IPR048627">
    <property type="entry name" value="Sec10_HB"/>
</dbReference>
<feature type="compositionally biased region" description="Polar residues" evidence="1">
    <location>
        <begin position="660"/>
        <end position="671"/>
    </location>
</feature>
<dbReference type="AlphaFoldDB" id="A0AA48QYG4"/>
<evidence type="ECO:0000256" key="1">
    <source>
        <dbReference type="SAM" id="MobiDB-lite"/>
    </source>
</evidence>
<proteinExistence type="predicted"/>
<dbReference type="GO" id="GO:0000145">
    <property type="term" value="C:exocyst"/>
    <property type="evidence" value="ECO:0007669"/>
    <property type="project" value="TreeGrafter"/>
</dbReference>
<dbReference type="InterPro" id="IPR009976">
    <property type="entry name" value="Sec10-like"/>
</dbReference>
<sequence>MDKWAPIAPSKPGANPGSGHGMFSGFGSVLKPHKAGPSTSAAALARAGRTGPRVGRWPEDILVRIAGFLPVHDLPAFARANRALARITRNETNWKARCRVLGVEPSSDNPEQPEKARTTSMSRNRQSLSKPRTTSVTRPRAVPGNDDDFGDFGDFGEAGDTFEDVDFGDFSSVTKPPATQEKSLLDFDTVPLPSRPGAGRATGFFAVAPPSPVAAQTSGPGPYCQAYRKRHAELAPLCHHLRTSSAPSSTLSLLFPPNPTTGLVPSLEEQGKVLLDLLHFLSSQVQPLHDWGFLRQALLAAADRFDSTCLVAFEMADGRKDEAGMRSAAQASWQVWEAGGGTREEWECGRVWVEKREVFYEEGKWDAAENIIKVPDVTGTAIVRELDFTPMDAFMAHVLESFRLDAELAARVFPADAKVVYSFSDRLAMDVLGEYISTLLSQTRVMSPELSLRASAASFVQAWKLVDVSMEVLGEEQTKVPRSVIEKSVFSMFEPHIDEYLEDETEWIKTALDGICNDWDKQLGTNTRSAGKKRRGSSNQPQFLTSQNPDQVKRNVLAGFKDVLLLPVTIVPRTVTFGVNAIVSGGSHAVQGLSMLNPQKWAASTTNTSKGTQGKMVHGEAIFDGPVPEGDVEEKNDKNEPEKDEVDILGVTNGVNNLSVPGIETASSSRGGTPLPSGAATPNPPAKDDEFERLQLLVSIDTALELIHADRESLKRTETFAKYPGKTGNKVVEAIEEVFILLLKAVGDRHIAPGFRIATQQMLTYQPAQHEETSSVAPLLQFFELVHVGDTIQSMVQVYFDKEIAPYVDKTDFLNAVMREKKRFESVLDDAVASGLNAGIEVLMNQVEHIIQVKTGPREYYPEPGVPQELGPTIGCREAIACLEMHCTLLKGSTSKEVLEVFYQEVGIRLQSILQRHLKRQIISLEGGFQVIADLNTYHAFVASLKQQRITEDFANLKMLGHVYIVSDAKDLAQIVRDVTRYGGTFRPEDIYEFIQRRSDWKKIEKTVDKAMYALSVKEDCVIM</sequence>
<dbReference type="Pfam" id="PF07393">
    <property type="entry name" value="Sec10_HB"/>
    <property type="match status" value="1"/>
</dbReference>
<feature type="region of interest" description="Disordered" evidence="1">
    <location>
        <begin position="101"/>
        <end position="148"/>
    </location>
</feature>